<sequence length="488" mass="55644">MRRRSLGYTAGLVFTSGKRSRKRSRRKVRLGEKAARRRYAAGYARGHEEGRKLGQSSFGKIFEGTSIIIPTFNKLELLKACVDSIEAYTIPPYEIIVVDNGSTDGTRDYLLRRSVSMRYCILPENKGFAGGVNHGLMMAKGSRIVVLNNDTIVTPNWLDHMLSCLDSDASIGLVGPVTNYISGEQQIDVPYQPDQIGEMLAFAQHNNKPDPGRWRETNRLVGFCFLFRREALEQVGYFDEGFRIGNYEDEDWILRMKLTGQRLMIAGDAFIHHAGSASMKTLRHDDFHRINEHNRLYFERKWEHLSAWLEGVSRHGHEAEHPRSLSAVQRYPDGIIVKGPSGQIYWLEQGVKYPLFTGSSVKETWILPFEPVRLSRYDLLVYEQGNFITVQDVQQRLELMPITFDDTFLENISNCDGQFISAGYSSVQRYYQIRSGSLCPLLSTYAAEEWRLPQRNLPTISESEYKLLQQLLSPGTPIMAPPKLSEGL</sequence>
<dbReference type="SUPFAM" id="SSF53448">
    <property type="entry name" value="Nucleotide-diphospho-sugar transferases"/>
    <property type="match status" value="1"/>
</dbReference>
<gene>
    <name evidence="2" type="ORF">Q5741_11265</name>
</gene>
<dbReference type="EMBL" id="JAUQTB010000005">
    <property type="protein sequence ID" value="MDO7906995.1"/>
    <property type="molecule type" value="Genomic_DNA"/>
</dbReference>
<dbReference type="PANTHER" id="PTHR43179">
    <property type="entry name" value="RHAMNOSYLTRANSFERASE WBBL"/>
    <property type="match status" value="1"/>
</dbReference>
<dbReference type="CDD" id="cd04186">
    <property type="entry name" value="GT_2_like_c"/>
    <property type="match status" value="1"/>
</dbReference>
<dbReference type="Pfam" id="PF00535">
    <property type="entry name" value="Glycos_transf_2"/>
    <property type="match status" value="1"/>
</dbReference>
<reference evidence="2 3" key="1">
    <citation type="submission" date="2023-07" db="EMBL/GenBank/DDBJ databases">
        <title>Paenibacillus sp. JX-17 nov. isolated from soil.</title>
        <authorList>
            <person name="Wan Y."/>
            <person name="Liu B."/>
        </authorList>
    </citation>
    <scope>NUCLEOTIDE SEQUENCE [LARGE SCALE GENOMIC DNA]</scope>
    <source>
        <strain evidence="2 3">JX-17</strain>
    </source>
</reference>
<feature type="domain" description="Glycosyltransferase 2-like" evidence="1">
    <location>
        <begin position="66"/>
        <end position="235"/>
    </location>
</feature>
<dbReference type="InterPro" id="IPR029044">
    <property type="entry name" value="Nucleotide-diphossugar_trans"/>
</dbReference>
<dbReference type="EC" id="2.4.-.-" evidence="2"/>
<dbReference type="Proteomes" id="UP001240171">
    <property type="component" value="Unassembled WGS sequence"/>
</dbReference>
<keyword evidence="2" id="KW-0808">Transferase</keyword>
<evidence type="ECO:0000313" key="3">
    <source>
        <dbReference type="Proteomes" id="UP001240171"/>
    </source>
</evidence>
<evidence type="ECO:0000259" key="1">
    <source>
        <dbReference type="Pfam" id="PF00535"/>
    </source>
</evidence>
<dbReference type="Gene3D" id="3.90.550.10">
    <property type="entry name" value="Spore Coat Polysaccharide Biosynthesis Protein SpsA, Chain A"/>
    <property type="match status" value="1"/>
</dbReference>
<organism evidence="2 3">
    <name type="scientific">Paenibacillus lacisoli</name>
    <dbReference type="NCBI Taxonomy" id="3064525"/>
    <lineage>
        <taxon>Bacteria</taxon>
        <taxon>Bacillati</taxon>
        <taxon>Bacillota</taxon>
        <taxon>Bacilli</taxon>
        <taxon>Bacillales</taxon>
        <taxon>Paenibacillaceae</taxon>
        <taxon>Paenibacillus</taxon>
    </lineage>
</organism>
<evidence type="ECO:0000313" key="2">
    <source>
        <dbReference type="EMBL" id="MDO7906995.1"/>
    </source>
</evidence>
<keyword evidence="2" id="KW-0328">Glycosyltransferase</keyword>
<name>A0ABT9CCK3_9BACL</name>
<keyword evidence="3" id="KW-1185">Reference proteome</keyword>
<dbReference type="GO" id="GO:0016757">
    <property type="term" value="F:glycosyltransferase activity"/>
    <property type="evidence" value="ECO:0007669"/>
    <property type="project" value="UniProtKB-KW"/>
</dbReference>
<proteinExistence type="predicted"/>
<accession>A0ABT9CCK3</accession>
<protein>
    <submittedName>
        <fullName evidence="2">Glycosyltransferase family 2 protein</fullName>
        <ecNumber evidence="2">2.4.-.-</ecNumber>
    </submittedName>
</protein>
<dbReference type="RefSeq" id="WP_305024196.1">
    <property type="nucleotide sequence ID" value="NZ_JAUQTB010000005.1"/>
</dbReference>
<dbReference type="PANTHER" id="PTHR43179:SF7">
    <property type="entry name" value="RHAMNOSYLTRANSFERASE WBBL"/>
    <property type="match status" value="1"/>
</dbReference>
<comment type="caution">
    <text evidence="2">The sequence shown here is derived from an EMBL/GenBank/DDBJ whole genome shotgun (WGS) entry which is preliminary data.</text>
</comment>
<dbReference type="InterPro" id="IPR001173">
    <property type="entry name" value="Glyco_trans_2-like"/>
</dbReference>